<feature type="domain" description="GH3 middle" evidence="1">
    <location>
        <begin position="288"/>
        <end position="357"/>
    </location>
</feature>
<dbReference type="GO" id="GO:0005737">
    <property type="term" value="C:cytoplasm"/>
    <property type="evidence" value="ECO:0007669"/>
    <property type="project" value="TreeGrafter"/>
</dbReference>
<evidence type="ECO:0000259" key="1">
    <source>
        <dbReference type="Pfam" id="PF23571"/>
    </source>
</evidence>
<evidence type="ECO:0000313" key="3">
    <source>
        <dbReference type="EMBL" id="AXE20314.1"/>
    </source>
</evidence>
<dbReference type="EMBL" id="CP030850">
    <property type="protein sequence ID" value="AXE20314.1"/>
    <property type="molecule type" value="Genomic_DNA"/>
</dbReference>
<protein>
    <recommendedName>
        <fullName evidence="5">GH3 auxin-responsive promoter</fullName>
    </recommendedName>
</protein>
<dbReference type="Pfam" id="PF23572">
    <property type="entry name" value="GH3_C"/>
    <property type="match status" value="1"/>
</dbReference>
<dbReference type="PANTHER" id="PTHR31901">
    <property type="entry name" value="GH3 DOMAIN-CONTAINING PROTEIN"/>
    <property type="match status" value="1"/>
</dbReference>
<keyword evidence="4" id="KW-1185">Reference proteome</keyword>
<dbReference type="GO" id="GO:0016881">
    <property type="term" value="F:acid-amino acid ligase activity"/>
    <property type="evidence" value="ECO:0007669"/>
    <property type="project" value="TreeGrafter"/>
</dbReference>
<accession>A0A344TNU3</accession>
<dbReference type="PANTHER" id="PTHR31901:SF9">
    <property type="entry name" value="GH3 DOMAIN-CONTAINING PROTEIN"/>
    <property type="match status" value="1"/>
</dbReference>
<reference evidence="3 4" key="1">
    <citation type="submission" date="2018-07" db="EMBL/GenBank/DDBJ databases">
        <title>Genome sequencing of Runella.</title>
        <authorList>
            <person name="Baek M.-G."/>
            <person name="Yi H."/>
        </authorList>
    </citation>
    <scope>NUCLEOTIDE SEQUENCE [LARGE SCALE GENOMIC DNA]</scope>
    <source>
        <strain evidence="3 4">HYN0085</strain>
    </source>
</reference>
<dbReference type="OrthoDB" id="5678283at2"/>
<dbReference type="Pfam" id="PF03321">
    <property type="entry name" value="GH3"/>
    <property type="match status" value="1"/>
</dbReference>
<dbReference type="InterPro" id="IPR055377">
    <property type="entry name" value="GH3_M"/>
</dbReference>
<evidence type="ECO:0008006" key="5">
    <source>
        <dbReference type="Google" id="ProtNLM"/>
    </source>
</evidence>
<dbReference type="Pfam" id="PF23571">
    <property type="entry name" value="GH3_M"/>
    <property type="match status" value="1"/>
</dbReference>
<feature type="domain" description="GH3 C-terminal" evidence="2">
    <location>
        <begin position="372"/>
        <end position="485"/>
    </location>
</feature>
<sequence length="498" mass="57590">MKRRAERIEHFKAHPIEVQHQVFHELIEAARYTDWGIKYRYDSIQNIKQYQERVPISTYEDFYPSIERVLRGEQNVLWPSDVEWFSKSSGTTNSRSKYLPITPESLEDCHYRGGKDVMTLYAQNRPNSLVFEGKGLSIGGSLHANPFHEEGGMVGDVSAVIMRNLPTWAEYLRTPPIEVALMDKWEEKLVKMADLCAQENVTSILGVPTWTIVLLDRIMEERGAKNMLEIWPNFEVFIHGAVAFQPYRELFMKKYFPSDKVTYMETYNASEGFFALQDDLAHPGEMLLMLDYGIFYEFVPVEEWDKPHPRALTLEEVELDKNYALIISTNSGLWRYQIGDTIKFTSKSPFRIKISGRTKHFINAFGEELIIENADSAITYACEQTGAVINDYTAGPVYMNDGTKGRHEWIIEFSRMPSNWEEFCALLDSRLRESNSDYDAKRYMDLALLTPLVHSVPSGTFYQWMGKRGKLGGQNKVPRLSNSREYLEGILEMIYETP</sequence>
<dbReference type="Proteomes" id="UP000251993">
    <property type="component" value="Chromosome"/>
</dbReference>
<dbReference type="AlphaFoldDB" id="A0A344TNU3"/>
<dbReference type="InterPro" id="IPR004993">
    <property type="entry name" value="GH3"/>
</dbReference>
<name>A0A344TNU3_9BACT</name>
<dbReference type="KEGG" id="run:DR864_22480"/>
<gene>
    <name evidence="3" type="ORF">DR864_22480</name>
</gene>
<organism evidence="3 4">
    <name type="scientific">Runella rosea</name>
    <dbReference type="NCBI Taxonomy" id="2259595"/>
    <lineage>
        <taxon>Bacteria</taxon>
        <taxon>Pseudomonadati</taxon>
        <taxon>Bacteroidota</taxon>
        <taxon>Cytophagia</taxon>
        <taxon>Cytophagales</taxon>
        <taxon>Spirosomataceae</taxon>
        <taxon>Runella</taxon>
    </lineage>
</organism>
<evidence type="ECO:0000313" key="4">
    <source>
        <dbReference type="Proteomes" id="UP000251993"/>
    </source>
</evidence>
<dbReference type="RefSeq" id="WP_114069077.1">
    <property type="nucleotide sequence ID" value="NZ_CP030850.1"/>
</dbReference>
<proteinExistence type="predicted"/>
<evidence type="ECO:0000259" key="2">
    <source>
        <dbReference type="Pfam" id="PF23572"/>
    </source>
</evidence>
<dbReference type="InterPro" id="IPR055378">
    <property type="entry name" value="GH3_C"/>
</dbReference>